<name>A0A166WPD0_9AGAM</name>
<dbReference type="AlphaFoldDB" id="A0A166WPD0"/>
<protein>
    <submittedName>
        <fullName evidence="2">Uncharacterized protein</fullName>
    </submittedName>
</protein>
<evidence type="ECO:0000256" key="1">
    <source>
        <dbReference type="SAM" id="MobiDB-lite"/>
    </source>
</evidence>
<sequence>MKLDGTSFADSSASKGEGLGRSAAHASPGFLYGFHASIPPNPVLSSHASHSKLYWASLLRCRSALDATFSEMFYDAPDSVSSKVRVCRRRHSDE</sequence>
<feature type="region of interest" description="Disordered" evidence="1">
    <location>
        <begin position="1"/>
        <end position="23"/>
    </location>
</feature>
<keyword evidence="3" id="KW-1185">Reference proteome</keyword>
<gene>
    <name evidence="2" type="ORF">FIBSPDRAFT_208817</name>
</gene>
<proteinExistence type="predicted"/>
<dbReference type="EMBL" id="KV417481">
    <property type="protein sequence ID" value="KZP33963.1"/>
    <property type="molecule type" value="Genomic_DNA"/>
</dbReference>
<dbReference type="Proteomes" id="UP000076532">
    <property type="component" value="Unassembled WGS sequence"/>
</dbReference>
<evidence type="ECO:0000313" key="3">
    <source>
        <dbReference type="Proteomes" id="UP000076532"/>
    </source>
</evidence>
<reference evidence="2 3" key="1">
    <citation type="journal article" date="2016" name="Mol. Biol. Evol.">
        <title>Comparative Genomics of Early-Diverging Mushroom-Forming Fungi Provides Insights into the Origins of Lignocellulose Decay Capabilities.</title>
        <authorList>
            <person name="Nagy L.G."/>
            <person name="Riley R."/>
            <person name="Tritt A."/>
            <person name="Adam C."/>
            <person name="Daum C."/>
            <person name="Floudas D."/>
            <person name="Sun H."/>
            <person name="Yadav J.S."/>
            <person name="Pangilinan J."/>
            <person name="Larsson K.H."/>
            <person name="Matsuura K."/>
            <person name="Barry K."/>
            <person name="Labutti K."/>
            <person name="Kuo R."/>
            <person name="Ohm R.A."/>
            <person name="Bhattacharya S.S."/>
            <person name="Shirouzu T."/>
            <person name="Yoshinaga Y."/>
            <person name="Martin F.M."/>
            <person name="Grigoriev I.V."/>
            <person name="Hibbett D.S."/>
        </authorList>
    </citation>
    <scope>NUCLEOTIDE SEQUENCE [LARGE SCALE GENOMIC DNA]</scope>
    <source>
        <strain evidence="2 3">CBS 109695</strain>
    </source>
</reference>
<organism evidence="2 3">
    <name type="scientific">Athelia psychrophila</name>
    <dbReference type="NCBI Taxonomy" id="1759441"/>
    <lineage>
        <taxon>Eukaryota</taxon>
        <taxon>Fungi</taxon>
        <taxon>Dikarya</taxon>
        <taxon>Basidiomycota</taxon>
        <taxon>Agaricomycotina</taxon>
        <taxon>Agaricomycetes</taxon>
        <taxon>Agaricomycetidae</taxon>
        <taxon>Atheliales</taxon>
        <taxon>Atheliaceae</taxon>
        <taxon>Athelia</taxon>
    </lineage>
</organism>
<accession>A0A166WPD0</accession>
<evidence type="ECO:0000313" key="2">
    <source>
        <dbReference type="EMBL" id="KZP33963.1"/>
    </source>
</evidence>